<comment type="caution">
    <text evidence="1">The sequence shown here is derived from an EMBL/GenBank/DDBJ whole genome shotgun (WGS) entry which is preliminary data.</text>
</comment>
<evidence type="ECO:0000313" key="1">
    <source>
        <dbReference type="EMBL" id="KAK6588170.1"/>
    </source>
</evidence>
<dbReference type="InterPro" id="IPR042530">
    <property type="entry name" value="EME1/EME2_C"/>
</dbReference>
<sequence length="381" mass="43968">MNFALANDLLLMEFETSSLSVKFSRNLQGQSLWRHITQSFREYDIIHKDDSIPRKNDLSSIQSNTIHLKNSISEAVIPFCIISPKFDYRTHINIIRTIKKTQQESEREYDTTNFVVVLFVTFESYDTITNNVEVDKIFGHKVVDLLFHEVQKYYLVDDTRCIVIWIGTRDLLSQESLFCIENIQLPNIVDNKKGIGISYKHPIDQSSLDKCIISLLINNSIDSIETKNELEASQYLSNIISAICEIQKRSLSSKYKPRISSFPSDDLWVSQLFQIPGLSEDSARAIVRIFRTPGELITYIDKNIERHKLNSNGEFNLHKFDLKPRVPDLNWFNKLLNISFLCSKGLNNRKLGKARAKKLVLLYNGISSPTDILSDPILWKD</sequence>
<evidence type="ECO:0008006" key="3">
    <source>
        <dbReference type="Google" id="ProtNLM"/>
    </source>
</evidence>
<reference evidence="1 2" key="1">
    <citation type="submission" date="2023-10" db="EMBL/GenBank/DDBJ databases">
        <title>Comparative genomics analysis reveals potential genetic determinants of host preference in Cryptosporidium xiaoi.</title>
        <authorList>
            <person name="Xiao L."/>
            <person name="Li J."/>
        </authorList>
    </citation>
    <scope>NUCLEOTIDE SEQUENCE [LARGE SCALE GENOMIC DNA]</scope>
    <source>
        <strain evidence="1 2">52996</strain>
    </source>
</reference>
<proteinExistence type="predicted"/>
<accession>A0AAV9XXB8</accession>
<evidence type="ECO:0000313" key="2">
    <source>
        <dbReference type="Proteomes" id="UP001311799"/>
    </source>
</evidence>
<protein>
    <recommendedName>
        <fullName evidence="3">ERCC4 domain-containing protein</fullName>
    </recommendedName>
</protein>
<organism evidence="1 2">
    <name type="scientific">Cryptosporidium xiaoi</name>
    <dbReference type="NCBI Taxonomy" id="659607"/>
    <lineage>
        <taxon>Eukaryota</taxon>
        <taxon>Sar</taxon>
        <taxon>Alveolata</taxon>
        <taxon>Apicomplexa</taxon>
        <taxon>Conoidasida</taxon>
        <taxon>Coccidia</taxon>
        <taxon>Eucoccidiorida</taxon>
        <taxon>Eimeriorina</taxon>
        <taxon>Cryptosporidiidae</taxon>
        <taxon>Cryptosporidium</taxon>
    </lineage>
</organism>
<dbReference type="Proteomes" id="UP001311799">
    <property type="component" value="Unassembled WGS sequence"/>
</dbReference>
<name>A0AAV9XXB8_9CRYT</name>
<dbReference type="EMBL" id="JAWDEY010000035">
    <property type="protein sequence ID" value="KAK6588170.1"/>
    <property type="molecule type" value="Genomic_DNA"/>
</dbReference>
<dbReference type="Gene3D" id="1.10.150.670">
    <property type="entry name" value="Crossover junction endonuclease EME1, DNA-binding domain"/>
    <property type="match status" value="1"/>
</dbReference>
<gene>
    <name evidence="1" type="ORF">RS030_7982</name>
</gene>
<dbReference type="AlphaFoldDB" id="A0AAV9XXB8"/>
<keyword evidence="2" id="KW-1185">Reference proteome</keyword>